<reference evidence="4" key="4">
    <citation type="journal article" date="2008" name="Nucleic Acids Res.">
        <title>The rice annotation project database (RAP-DB): 2008 update.</title>
        <authorList>
            <consortium name="The rice annotation project (RAP)"/>
        </authorList>
    </citation>
    <scope>GENOME REANNOTATION</scope>
    <source>
        <strain evidence="4">cv. Nipponbare</strain>
    </source>
</reference>
<evidence type="ECO:0000313" key="3">
    <source>
        <dbReference type="EMBL" id="BAD29195.1"/>
    </source>
</evidence>
<gene>
    <name evidence="3" type="ORF">OSJNBa0017I18.6</name>
    <name evidence="2" type="ORF">OSJNBb0095I04.12</name>
</gene>
<reference evidence="4" key="3">
    <citation type="journal article" date="2005" name="Nature">
        <title>The map-based sequence of the rice genome.</title>
        <authorList>
            <consortium name="International rice genome sequencing project (IRGSP)"/>
            <person name="Matsumoto T."/>
            <person name="Wu J."/>
            <person name="Kanamori H."/>
            <person name="Katayose Y."/>
            <person name="Fujisawa M."/>
            <person name="Namiki N."/>
            <person name="Mizuno H."/>
            <person name="Yamamoto K."/>
            <person name="Antonio B.A."/>
            <person name="Baba T."/>
            <person name="Sakata K."/>
            <person name="Nagamura Y."/>
            <person name="Aoki H."/>
            <person name="Arikawa K."/>
            <person name="Arita K."/>
            <person name="Bito T."/>
            <person name="Chiden Y."/>
            <person name="Fujitsuka N."/>
            <person name="Fukunaka R."/>
            <person name="Hamada M."/>
            <person name="Harada C."/>
            <person name="Hayashi A."/>
            <person name="Hijishita S."/>
            <person name="Honda M."/>
            <person name="Hosokawa S."/>
            <person name="Ichikawa Y."/>
            <person name="Idonuma A."/>
            <person name="Iijima M."/>
            <person name="Ikeda M."/>
            <person name="Ikeno M."/>
            <person name="Ito K."/>
            <person name="Ito S."/>
            <person name="Ito T."/>
            <person name="Ito Y."/>
            <person name="Ito Y."/>
            <person name="Iwabuchi A."/>
            <person name="Kamiya K."/>
            <person name="Karasawa W."/>
            <person name="Kurita K."/>
            <person name="Katagiri S."/>
            <person name="Kikuta A."/>
            <person name="Kobayashi H."/>
            <person name="Kobayashi N."/>
            <person name="Machita K."/>
            <person name="Maehara T."/>
            <person name="Masukawa M."/>
            <person name="Mizubayashi T."/>
            <person name="Mukai Y."/>
            <person name="Nagasaki H."/>
            <person name="Nagata Y."/>
            <person name="Naito S."/>
            <person name="Nakashima M."/>
            <person name="Nakama Y."/>
            <person name="Nakamichi Y."/>
            <person name="Nakamura M."/>
            <person name="Meguro A."/>
            <person name="Negishi M."/>
            <person name="Ohta I."/>
            <person name="Ohta T."/>
            <person name="Okamoto M."/>
            <person name="Ono N."/>
            <person name="Saji S."/>
            <person name="Sakaguchi M."/>
            <person name="Sakai K."/>
            <person name="Shibata M."/>
            <person name="Shimokawa T."/>
            <person name="Song J."/>
            <person name="Takazaki Y."/>
            <person name="Terasawa K."/>
            <person name="Tsugane M."/>
            <person name="Tsuji K."/>
            <person name="Ueda S."/>
            <person name="Waki K."/>
            <person name="Yamagata H."/>
            <person name="Yamamoto M."/>
            <person name="Yamamoto S."/>
            <person name="Yamane H."/>
            <person name="Yoshiki S."/>
            <person name="Yoshihara R."/>
            <person name="Yukawa K."/>
            <person name="Zhong H."/>
            <person name="Yano M."/>
            <person name="Yuan Q."/>
            <person name="Ouyang S."/>
            <person name="Liu J."/>
            <person name="Jones K.M."/>
            <person name="Gansberger K."/>
            <person name="Moffat K."/>
            <person name="Hill J."/>
            <person name="Bera J."/>
            <person name="Fadrosh D."/>
            <person name="Jin S."/>
            <person name="Johri S."/>
            <person name="Kim M."/>
            <person name="Overton L."/>
            <person name="Reardon M."/>
            <person name="Tsitrin T."/>
            <person name="Vuong H."/>
            <person name="Weaver B."/>
            <person name="Ciecko A."/>
            <person name="Tallon L."/>
            <person name="Jackson J."/>
            <person name="Pai G."/>
            <person name="Aken S.V."/>
            <person name="Utterback T."/>
            <person name="Reidmuller S."/>
            <person name="Feldblyum T."/>
            <person name="Hsiao J."/>
            <person name="Zismann V."/>
            <person name="Iobst S."/>
            <person name="de Vazeille A.R."/>
            <person name="Buell C.R."/>
            <person name="Ying K."/>
            <person name="Li Y."/>
            <person name="Lu T."/>
            <person name="Huang Y."/>
            <person name="Zhao Q."/>
            <person name="Feng Q."/>
            <person name="Zhang L."/>
            <person name="Zhu J."/>
            <person name="Weng Q."/>
            <person name="Mu J."/>
            <person name="Lu Y."/>
            <person name="Fan D."/>
            <person name="Liu Y."/>
            <person name="Guan J."/>
            <person name="Zhang Y."/>
            <person name="Yu S."/>
            <person name="Liu X."/>
            <person name="Zhang Y."/>
            <person name="Hong G."/>
            <person name="Han B."/>
            <person name="Choisne N."/>
            <person name="Demange N."/>
            <person name="Orjeda G."/>
            <person name="Samain S."/>
            <person name="Cattolico L."/>
            <person name="Pelletier E."/>
            <person name="Couloux A."/>
            <person name="Segurens B."/>
            <person name="Wincker P."/>
            <person name="D'Hont A."/>
            <person name="Scarpelli C."/>
            <person name="Weissenbach J."/>
            <person name="Salanoubat M."/>
            <person name="Quetier F."/>
            <person name="Yu Y."/>
            <person name="Kim H.R."/>
            <person name="Rambo T."/>
            <person name="Currie J."/>
            <person name="Collura K."/>
            <person name="Luo M."/>
            <person name="Yang T."/>
            <person name="Ammiraju J.S.S."/>
            <person name="Engler F."/>
            <person name="Soderlund C."/>
            <person name="Wing R.A."/>
            <person name="Palmer L.E."/>
            <person name="de la Bastide M."/>
            <person name="Spiegel L."/>
            <person name="Nascimento L."/>
            <person name="Zutavern T."/>
            <person name="O'Shaughnessy A."/>
            <person name="Dike S."/>
            <person name="Dedhia N."/>
            <person name="Preston R."/>
            <person name="Balija V."/>
            <person name="McCombie W.R."/>
            <person name="Chow T."/>
            <person name="Chen H."/>
            <person name="Chung M."/>
            <person name="Chen C."/>
            <person name="Shaw J."/>
            <person name="Wu H."/>
            <person name="Hsiao K."/>
            <person name="Chao Y."/>
            <person name="Chu M."/>
            <person name="Cheng C."/>
            <person name="Hour A."/>
            <person name="Lee P."/>
            <person name="Lin S."/>
            <person name="Lin Y."/>
            <person name="Liou J."/>
            <person name="Liu S."/>
            <person name="Hsing Y."/>
            <person name="Raghuvanshi S."/>
            <person name="Mohanty A."/>
            <person name="Bharti A.K."/>
            <person name="Gaur A."/>
            <person name="Gupta V."/>
            <person name="Kumar D."/>
            <person name="Ravi V."/>
            <person name="Vij S."/>
            <person name="Kapur A."/>
            <person name="Khurana P."/>
            <person name="Khurana P."/>
            <person name="Khurana J.P."/>
            <person name="Tyagi A.K."/>
            <person name="Gaikwad K."/>
            <person name="Singh A."/>
            <person name="Dalal V."/>
            <person name="Srivastava S."/>
            <person name="Dixit A."/>
            <person name="Pal A.K."/>
            <person name="Ghazi I.A."/>
            <person name="Yadav M."/>
            <person name="Pandit A."/>
            <person name="Bhargava A."/>
            <person name="Sureshbabu K."/>
            <person name="Batra K."/>
            <person name="Sharma T.R."/>
            <person name="Mohapatra T."/>
            <person name="Singh N.K."/>
            <person name="Messing J."/>
            <person name="Nelson A.B."/>
            <person name="Fuks G."/>
            <person name="Kavchok S."/>
            <person name="Keizer G."/>
            <person name="Linton E."/>
            <person name="Llaca V."/>
            <person name="Song R."/>
            <person name="Tanyolac B."/>
            <person name="Young S."/>
            <person name="Ho-Il K."/>
            <person name="Hahn J.H."/>
            <person name="Sangsakoo G."/>
            <person name="Vanavichit A."/>
            <person name="de Mattos Luiz.A.T."/>
            <person name="Zimmer P.D."/>
            <person name="Malone G."/>
            <person name="Dellagostin O."/>
            <person name="de Oliveira A.C."/>
            <person name="Bevan M."/>
            <person name="Bancroft I."/>
            <person name="Minx P."/>
            <person name="Cordum H."/>
            <person name="Wilson R."/>
            <person name="Cheng Z."/>
            <person name="Jin W."/>
            <person name="Jiang J."/>
            <person name="Leong S.A."/>
            <person name="Iwama H."/>
            <person name="Gojobori T."/>
            <person name="Itoh T."/>
            <person name="Niimura Y."/>
            <person name="Fujii Y."/>
            <person name="Habara T."/>
            <person name="Sakai H."/>
            <person name="Sato Y."/>
            <person name="Wilson G."/>
            <person name="Kumar K."/>
            <person name="McCouch S."/>
            <person name="Juretic N."/>
            <person name="Hoen D."/>
            <person name="Wright S."/>
            <person name="Bruskiewich R."/>
            <person name="Bureau T."/>
            <person name="Miyao A."/>
            <person name="Hirochika H."/>
            <person name="Nishikawa T."/>
            <person name="Kadowaki K."/>
            <person name="Sugiura M."/>
            <person name="Burr B."/>
            <person name="Sasaki T."/>
        </authorList>
    </citation>
    <scope>NUCLEOTIDE SEQUENCE [LARGE SCALE GENOMIC DNA]</scope>
    <source>
        <strain evidence="4">cv. Nipponbare</strain>
    </source>
</reference>
<feature type="compositionally biased region" description="Basic and acidic residues" evidence="1">
    <location>
        <begin position="1"/>
        <end position="10"/>
    </location>
</feature>
<evidence type="ECO:0000313" key="2">
    <source>
        <dbReference type="EMBL" id="BAD29127.1"/>
    </source>
</evidence>
<name>Q6EQ75_ORYSJ</name>
<dbReference type="Proteomes" id="UP000000763">
    <property type="component" value="Chromosome 9"/>
</dbReference>
<evidence type="ECO:0000313" key="4">
    <source>
        <dbReference type="Proteomes" id="UP000000763"/>
    </source>
</evidence>
<dbReference type="EMBL" id="AP005701">
    <property type="protein sequence ID" value="BAD29127.1"/>
    <property type="molecule type" value="Genomic_DNA"/>
</dbReference>
<dbReference type="EMBL" id="AP005724">
    <property type="protein sequence ID" value="BAD29195.1"/>
    <property type="molecule type" value="Genomic_DNA"/>
</dbReference>
<reference evidence="3" key="1">
    <citation type="submission" date="2002-09" db="EMBL/GenBank/DDBJ databases">
        <title>Oryza sativa nipponbare(GA3) genomic DNA, chromosome 9, BAC clone:OSJNBa0017I18.</title>
        <authorList>
            <person name="Sasaki T."/>
            <person name="Matsumoto T."/>
            <person name="Katayose Y."/>
        </authorList>
    </citation>
    <scope>NUCLEOTIDE SEQUENCE</scope>
</reference>
<protein>
    <submittedName>
        <fullName evidence="3">Uncharacterized protein</fullName>
    </submittedName>
</protein>
<evidence type="ECO:0000256" key="1">
    <source>
        <dbReference type="SAM" id="MobiDB-lite"/>
    </source>
</evidence>
<feature type="region of interest" description="Disordered" evidence="1">
    <location>
        <begin position="1"/>
        <end position="24"/>
    </location>
</feature>
<accession>Q6EQ75</accession>
<sequence>MKKVEGRWDEGGEEGSDDRRQRSSEVVVAEMVSKVELQVRRPDRLLKRGKRRCRLFAGKRTMTPVAGSSITRGKMLVRLDGFYFVENEWPLGFEGSYDNYAVVAWDFIVGREWEPNESLAWSLTNADDVNARGHSYPS</sequence>
<organism evidence="3 4">
    <name type="scientific">Oryza sativa subsp. japonica</name>
    <name type="common">Rice</name>
    <dbReference type="NCBI Taxonomy" id="39947"/>
    <lineage>
        <taxon>Eukaryota</taxon>
        <taxon>Viridiplantae</taxon>
        <taxon>Streptophyta</taxon>
        <taxon>Embryophyta</taxon>
        <taxon>Tracheophyta</taxon>
        <taxon>Spermatophyta</taxon>
        <taxon>Magnoliopsida</taxon>
        <taxon>Liliopsida</taxon>
        <taxon>Poales</taxon>
        <taxon>Poaceae</taxon>
        <taxon>BOP clade</taxon>
        <taxon>Oryzoideae</taxon>
        <taxon>Oryzeae</taxon>
        <taxon>Oryzinae</taxon>
        <taxon>Oryza</taxon>
        <taxon>Oryza sativa</taxon>
    </lineage>
</organism>
<reference evidence="2" key="2">
    <citation type="submission" date="2002-09" db="EMBL/GenBank/DDBJ databases">
        <title>Oryza sativa nipponbare(GA3) genomic DNA, chromosome 9, BAC clone:OSJNBb0095I04.</title>
        <authorList>
            <person name="Sasaki T."/>
            <person name="Matsumoto T."/>
            <person name="Katayose Y."/>
        </authorList>
    </citation>
    <scope>NUCLEOTIDE SEQUENCE</scope>
</reference>
<dbReference type="AlphaFoldDB" id="Q6EQ75"/>
<proteinExistence type="predicted"/>